<evidence type="ECO:0000313" key="2">
    <source>
        <dbReference type="Proteomes" id="UP001054945"/>
    </source>
</evidence>
<accession>A0AAV4T1N3</accession>
<evidence type="ECO:0000313" key="1">
    <source>
        <dbReference type="EMBL" id="GIY40009.1"/>
    </source>
</evidence>
<dbReference type="Proteomes" id="UP001054945">
    <property type="component" value="Unassembled WGS sequence"/>
</dbReference>
<reference evidence="1 2" key="1">
    <citation type="submission" date="2021-06" db="EMBL/GenBank/DDBJ databases">
        <title>Caerostris extrusa draft genome.</title>
        <authorList>
            <person name="Kono N."/>
            <person name="Arakawa K."/>
        </authorList>
    </citation>
    <scope>NUCLEOTIDE SEQUENCE [LARGE SCALE GENOMIC DNA]</scope>
</reference>
<comment type="caution">
    <text evidence="1">The sequence shown here is derived from an EMBL/GenBank/DDBJ whole genome shotgun (WGS) entry which is preliminary data.</text>
</comment>
<sequence length="89" mass="10631">MHNVIINTNMLHRMLCSNIFHRRPRFRFMPFCFPDIPQSRIKAGDTNLYWVNHLFSKLHIRPTYFNLIQCLDNRDPIGSANCAWLESQP</sequence>
<name>A0AAV4T1N3_CAEEX</name>
<dbReference type="EMBL" id="BPLR01010547">
    <property type="protein sequence ID" value="GIY40009.1"/>
    <property type="molecule type" value="Genomic_DNA"/>
</dbReference>
<proteinExistence type="predicted"/>
<dbReference type="AlphaFoldDB" id="A0AAV4T1N3"/>
<gene>
    <name evidence="1" type="ORF">CEXT_176911</name>
</gene>
<protein>
    <submittedName>
        <fullName evidence="1">Uncharacterized protein</fullName>
    </submittedName>
</protein>
<organism evidence="1 2">
    <name type="scientific">Caerostris extrusa</name>
    <name type="common">Bark spider</name>
    <name type="synonym">Caerostris bankana</name>
    <dbReference type="NCBI Taxonomy" id="172846"/>
    <lineage>
        <taxon>Eukaryota</taxon>
        <taxon>Metazoa</taxon>
        <taxon>Ecdysozoa</taxon>
        <taxon>Arthropoda</taxon>
        <taxon>Chelicerata</taxon>
        <taxon>Arachnida</taxon>
        <taxon>Araneae</taxon>
        <taxon>Araneomorphae</taxon>
        <taxon>Entelegynae</taxon>
        <taxon>Araneoidea</taxon>
        <taxon>Araneidae</taxon>
        <taxon>Caerostris</taxon>
    </lineage>
</organism>
<keyword evidence="2" id="KW-1185">Reference proteome</keyword>